<gene>
    <name evidence="25" type="ORF">E6C60_2472</name>
</gene>
<feature type="transmembrane region" description="Helical" evidence="24">
    <location>
        <begin position="47"/>
        <end position="66"/>
    </location>
</feature>
<evidence type="ECO:0000256" key="14">
    <source>
        <dbReference type="ARBA" id="ARBA00023098"/>
    </source>
</evidence>
<dbReference type="GO" id="GO:0004605">
    <property type="term" value="F:phosphatidate cytidylyltransferase activity"/>
    <property type="evidence" value="ECO:0007669"/>
    <property type="project" value="UniProtKB-EC"/>
</dbReference>
<comment type="subcellular location">
    <subcellularLocation>
        <location evidence="2">Cell membrane</location>
        <topology evidence="2">Multi-pass membrane protein</topology>
    </subcellularLocation>
</comment>
<dbReference type="GO" id="GO:0005886">
    <property type="term" value="C:plasma membrane"/>
    <property type="evidence" value="ECO:0007669"/>
    <property type="project" value="UniProtKB-SubCell"/>
</dbReference>
<keyword evidence="9" id="KW-0444">Lipid biosynthesis</keyword>
<dbReference type="PANTHER" id="PTHR46382">
    <property type="entry name" value="PHOSPHATIDATE CYTIDYLYLTRANSFERASE"/>
    <property type="match status" value="1"/>
</dbReference>
<evidence type="ECO:0000256" key="13">
    <source>
        <dbReference type="ARBA" id="ARBA00022989"/>
    </source>
</evidence>
<evidence type="ECO:0000256" key="24">
    <source>
        <dbReference type="SAM" id="Phobius"/>
    </source>
</evidence>
<comment type="pathway">
    <text evidence="4">Lipid metabolism.</text>
</comment>
<evidence type="ECO:0000256" key="2">
    <source>
        <dbReference type="ARBA" id="ARBA00004651"/>
    </source>
</evidence>
<keyword evidence="8" id="KW-1003">Cell membrane</keyword>
<keyword evidence="15 24" id="KW-0472">Membrane</keyword>
<dbReference type="PANTHER" id="PTHR46382:SF1">
    <property type="entry name" value="PHOSPHATIDATE CYTIDYLYLTRANSFERASE"/>
    <property type="match status" value="1"/>
</dbReference>
<evidence type="ECO:0000256" key="21">
    <source>
        <dbReference type="ARBA" id="ARBA00032396"/>
    </source>
</evidence>
<evidence type="ECO:0000256" key="20">
    <source>
        <dbReference type="ARBA" id="ARBA00032253"/>
    </source>
</evidence>
<evidence type="ECO:0000256" key="3">
    <source>
        <dbReference type="ARBA" id="ARBA00005119"/>
    </source>
</evidence>
<evidence type="ECO:0000256" key="12">
    <source>
        <dbReference type="ARBA" id="ARBA00022695"/>
    </source>
</evidence>
<comment type="pathway">
    <text evidence="3">Phospholipid metabolism; CDP-diacylglycerol biosynthesis; CDP-diacylglycerol from sn-glycerol 3-phosphate: step 3/3.</text>
</comment>
<organism evidence="25 26">
    <name type="scientific">Paenibacillus algicola</name>
    <dbReference type="NCBI Taxonomy" id="2565926"/>
    <lineage>
        <taxon>Bacteria</taxon>
        <taxon>Bacillati</taxon>
        <taxon>Bacillota</taxon>
        <taxon>Bacilli</taxon>
        <taxon>Bacillales</taxon>
        <taxon>Paenibacillaceae</taxon>
        <taxon>Paenibacillus</taxon>
    </lineage>
</organism>
<evidence type="ECO:0000256" key="19">
    <source>
        <dbReference type="ARBA" id="ARBA00031825"/>
    </source>
</evidence>
<dbReference type="KEGG" id="palo:E6C60_2472"/>
<comment type="catalytic activity">
    <reaction evidence="1">
        <text>a 1,2-diacyl-sn-glycero-3-phosphate + CTP + H(+) = a CDP-1,2-diacyl-sn-glycerol + diphosphate</text>
        <dbReference type="Rhea" id="RHEA:16229"/>
        <dbReference type="ChEBI" id="CHEBI:15378"/>
        <dbReference type="ChEBI" id="CHEBI:33019"/>
        <dbReference type="ChEBI" id="CHEBI:37563"/>
        <dbReference type="ChEBI" id="CHEBI:58332"/>
        <dbReference type="ChEBI" id="CHEBI:58608"/>
        <dbReference type="EC" id="2.7.7.41"/>
    </reaction>
</comment>
<evidence type="ECO:0000256" key="17">
    <source>
        <dbReference type="ARBA" id="ARBA00023264"/>
    </source>
</evidence>
<evidence type="ECO:0000256" key="7">
    <source>
        <dbReference type="ARBA" id="ARBA00019373"/>
    </source>
</evidence>
<dbReference type="RefSeq" id="WP_138226093.1">
    <property type="nucleotide sequence ID" value="NZ_CP040396.1"/>
</dbReference>
<name>A0A4V1G422_9BACL</name>
<dbReference type="AlphaFoldDB" id="A0A4V1G422"/>
<evidence type="ECO:0000256" key="1">
    <source>
        <dbReference type="ARBA" id="ARBA00001698"/>
    </source>
</evidence>
<evidence type="ECO:0000256" key="11">
    <source>
        <dbReference type="ARBA" id="ARBA00022692"/>
    </source>
</evidence>
<feature type="transmembrane region" description="Helical" evidence="24">
    <location>
        <begin position="6"/>
        <end position="35"/>
    </location>
</feature>
<keyword evidence="11 24" id="KW-0812">Transmembrane</keyword>
<dbReference type="OrthoDB" id="9799199at2"/>
<evidence type="ECO:0000256" key="15">
    <source>
        <dbReference type="ARBA" id="ARBA00023136"/>
    </source>
</evidence>
<evidence type="ECO:0000256" key="16">
    <source>
        <dbReference type="ARBA" id="ARBA00023209"/>
    </source>
</evidence>
<evidence type="ECO:0000313" key="25">
    <source>
        <dbReference type="EMBL" id="QCT03184.1"/>
    </source>
</evidence>
<comment type="similarity">
    <text evidence="5">Belongs to the CDS family.</text>
</comment>
<keyword evidence="17" id="KW-1208">Phospholipid metabolism</keyword>
<evidence type="ECO:0000256" key="9">
    <source>
        <dbReference type="ARBA" id="ARBA00022516"/>
    </source>
</evidence>
<feature type="transmembrane region" description="Helical" evidence="24">
    <location>
        <begin position="103"/>
        <end position="123"/>
    </location>
</feature>
<evidence type="ECO:0000256" key="8">
    <source>
        <dbReference type="ARBA" id="ARBA00022475"/>
    </source>
</evidence>
<accession>A0A4V1G422</accession>
<keyword evidence="16" id="KW-0594">Phospholipid biosynthesis</keyword>
<evidence type="ECO:0000256" key="5">
    <source>
        <dbReference type="ARBA" id="ARBA00010185"/>
    </source>
</evidence>
<evidence type="ECO:0000256" key="10">
    <source>
        <dbReference type="ARBA" id="ARBA00022679"/>
    </source>
</evidence>
<evidence type="ECO:0000313" key="26">
    <source>
        <dbReference type="Proteomes" id="UP000300879"/>
    </source>
</evidence>
<proteinExistence type="inferred from homology"/>
<evidence type="ECO:0000256" key="4">
    <source>
        <dbReference type="ARBA" id="ARBA00005189"/>
    </source>
</evidence>
<dbReference type="Pfam" id="PF01148">
    <property type="entry name" value="CTP_transf_1"/>
    <property type="match status" value="1"/>
</dbReference>
<keyword evidence="12 25" id="KW-0548">Nucleotidyltransferase</keyword>
<keyword evidence="26" id="KW-1185">Reference proteome</keyword>
<feature type="transmembrane region" description="Helical" evidence="24">
    <location>
        <begin position="135"/>
        <end position="156"/>
    </location>
</feature>
<evidence type="ECO:0000256" key="6">
    <source>
        <dbReference type="ARBA" id="ARBA00012487"/>
    </source>
</evidence>
<sequence>MKERIVTGIVAGALFLGLCLAGGLWYHLLILAMSLVGYYEFARMAKLAPFGATAIVGYLGVLWFVFPWSLLEIQLQVSFIQIMWTLLLLFLLVTVFSKNKTGIQLVSVMFLGVVYIGTGFSYIAESRAAADGNGLFWTFLLFASIWASDAGAYFVGKKIGRTKLWPAISPNKTIEGALGGVFIAILTSLVFSVFSGGILPVGQALLIGLVSAVIGQLGDLIQSAYKRVYGIKDSGSILPGHGGILDRCDSWIIVFPFVHIWGLLPY</sequence>
<keyword evidence="13 24" id="KW-1133">Transmembrane helix</keyword>
<feature type="transmembrane region" description="Helical" evidence="24">
    <location>
        <begin position="78"/>
        <end position="96"/>
    </location>
</feature>
<feature type="transmembrane region" description="Helical" evidence="24">
    <location>
        <begin position="177"/>
        <end position="198"/>
    </location>
</feature>
<protein>
    <recommendedName>
        <fullName evidence="7">Phosphatidate cytidylyltransferase</fullName>
        <ecNumber evidence="6">2.7.7.41</ecNumber>
    </recommendedName>
    <alternativeName>
        <fullName evidence="20">CDP-DAG synthase</fullName>
    </alternativeName>
    <alternativeName>
        <fullName evidence="22">CDP-DG synthase</fullName>
    </alternativeName>
    <alternativeName>
        <fullName evidence="18">CDP-diacylglycerol synthase</fullName>
    </alternativeName>
    <alternativeName>
        <fullName evidence="21">CDP-diglyceride pyrophosphorylase</fullName>
    </alternativeName>
    <alternativeName>
        <fullName evidence="23">CDP-diglyceride synthase</fullName>
    </alternativeName>
    <alternativeName>
        <fullName evidence="19">CTP:phosphatidate cytidylyltransferase</fullName>
    </alternativeName>
</protein>
<dbReference type="GO" id="GO:0016024">
    <property type="term" value="P:CDP-diacylglycerol biosynthetic process"/>
    <property type="evidence" value="ECO:0007669"/>
    <property type="project" value="TreeGrafter"/>
</dbReference>
<dbReference type="Proteomes" id="UP000300879">
    <property type="component" value="Chromosome"/>
</dbReference>
<evidence type="ECO:0000256" key="18">
    <source>
        <dbReference type="ARBA" id="ARBA00029893"/>
    </source>
</evidence>
<keyword evidence="14" id="KW-0443">Lipid metabolism</keyword>
<dbReference type="EMBL" id="CP040396">
    <property type="protein sequence ID" value="QCT03184.1"/>
    <property type="molecule type" value="Genomic_DNA"/>
</dbReference>
<evidence type="ECO:0000256" key="23">
    <source>
        <dbReference type="ARBA" id="ARBA00033406"/>
    </source>
</evidence>
<reference evidence="25 26" key="1">
    <citation type="submission" date="2019-05" db="EMBL/GenBank/DDBJ databases">
        <authorList>
            <person name="Chen C."/>
        </authorList>
    </citation>
    <scope>NUCLEOTIDE SEQUENCE [LARGE SCALE GENOMIC DNA]</scope>
    <source>
        <strain evidence="25 26">HB172198</strain>
    </source>
</reference>
<keyword evidence="10 25" id="KW-0808">Transferase</keyword>
<evidence type="ECO:0000256" key="22">
    <source>
        <dbReference type="ARBA" id="ARBA00032743"/>
    </source>
</evidence>
<dbReference type="EC" id="2.7.7.41" evidence="6"/>